<dbReference type="PANTHER" id="PTHR11475">
    <property type="entry name" value="OXIDASE/PEROXIDASE"/>
    <property type="match status" value="1"/>
</dbReference>
<keyword evidence="6" id="KW-1185">Reference proteome</keyword>
<dbReference type="GO" id="GO:0046872">
    <property type="term" value="F:metal ion binding"/>
    <property type="evidence" value="ECO:0007669"/>
    <property type="project" value="UniProtKB-KW"/>
</dbReference>
<keyword evidence="4" id="KW-0479">Metal-binding</keyword>
<dbReference type="InterPro" id="IPR037120">
    <property type="entry name" value="Haem_peroxidase_sf_animal"/>
</dbReference>
<gene>
    <name evidence="5" type="ORF">HK103_003119</name>
</gene>
<dbReference type="GO" id="GO:0006979">
    <property type="term" value="P:response to oxidative stress"/>
    <property type="evidence" value="ECO:0007669"/>
    <property type="project" value="InterPro"/>
</dbReference>
<dbReference type="GO" id="GO:0004601">
    <property type="term" value="F:peroxidase activity"/>
    <property type="evidence" value="ECO:0007669"/>
    <property type="project" value="InterPro"/>
</dbReference>
<organism evidence="5 6">
    <name type="scientific">Boothiomyces macroporosus</name>
    <dbReference type="NCBI Taxonomy" id="261099"/>
    <lineage>
        <taxon>Eukaryota</taxon>
        <taxon>Fungi</taxon>
        <taxon>Fungi incertae sedis</taxon>
        <taxon>Chytridiomycota</taxon>
        <taxon>Chytridiomycota incertae sedis</taxon>
        <taxon>Chytridiomycetes</taxon>
        <taxon>Rhizophydiales</taxon>
        <taxon>Terramycetaceae</taxon>
        <taxon>Boothiomyces</taxon>
    </lineage>
</organism>
<dbReference type="AlphaFoldDB" id="A0AAD5UIV1"/>
<dbReference type="InterPro" id="IPR019791">
    <property type="entry name" value="Haem_peroxidase_animal"/>
</dbReference>
<dbReference type="PROSITE" id="PS50292">
    <property type="entry name" value="PEROXIDASE_3"/>
    <property type="match status" value="1"/>
</dbReference>
<dbReference type="Pfam" id="PF03098">
    <property type="entry name" value="An_peroxidase"/>
    <property type="match status" value="1"/>
</dbReference>
<evidence type="ECO:0000313" key="6">
    <source>
        <dbReference type="Proteomes" id="UP001210925"/>
    </source>
</evidence>
<evidence type="ECO:0000313" key="5">
    <source>
        <dbReference type="EMBL" id="KAJ3258978.1"/>
    </source>
</evidence>
<keyword evidence="4" id="KW-0349">Heme</keyword>
<name>A0AAD5UIV1_9FUNG</name>
<dbReference type="CDD" id="cd09819">
    <property type="entry name" value="An_peroxidase_bacterial_1"/>
    <property type="match status" value="1"/>
</dbReference>
<evidence type="ECO:0008006" key="7">
    <source>
        <dbReference type="Google" id="ProtNLM"/>
    </source>
</evidence>
<evidence type="ECO:0000256" key="3">
    <source>
        <dbReference type="ARBA" id="ARBA00023180"/>
    </source>
</evidence>
<proteinExistence type="predicted"/>
<comment type="subcellular location">
    <subcellularLocation>
        <location evidence="1">Secreted</location>
    </subcellularLocation>
</comment>
<reference evidence="5" key="1">
    <citation type="submission" date="2020-05" db="EMBL/GenBank/DDBJ databases">
        <title>Phylogenomic resolution of chytrid fungi.</title>
        <authorList>
            <person name="Stajich J.E."/>
            <person name="Amses K."/>
            <person name="Simmons R."/>
            <person name="Seto K."/>
            <person name="Myers J."/>
            <person name="Bonds A."/>
            <person name="Quandt C.A."/>
            <person name="Barry K."/>
            <person name="Liu P."/>
            <person name="Grigoriev I."/>
            <person name="Longcore J.E."/>
            <person name="James T.Y."/>
        </authorList>
    </citation>
    <scope>NUCLEOTIDE SEQUENCE</scope>
    <source>
        <strain evidence="5">PLAUS21</strain>
    </source>
</reference>
<keyword evidence="3" id="KW-0325">Glycoprotein</keyword>
<comment type="caution">
    <text evidence="5">The sequence shown here is derived from an EMBL/GenBank/DDBJ whole genome shotgun (WGS) entry which is preliminary data.</text>
</comment>
<keyword evidence="2" id="KW-0964">Secreted</keyword>
<dbReference type="GO" id="GO:0005576">
    <property type="term" value="C:extracellular region"/>
    <property type="evidence" value="ECO:0007669"/>
    <property type="project" value="UniProtKB-SubCell"/>
</dbReference>
<keyword evidence="4" id="KW-0408">Iron</keyword>
<feature type="binding site" description="axial binding residue" evidence="4">
    <location>
        <position position="300"/>
    </location>
    <ligand>
        <name>heme b</name>
        <dbReference type="ChEBI" id="CHEBI:60344"/>
    </ligand>
    <ligandPart>
        <name>Fe</name>
        <dbReference type="ChEBI" id="CHEBI:18248"/>
    </ligandPart>
</feature>
<evidence type="ECO:0000256" key="1">
    <source>
        <dbReference type="ARBA" id="ARBA00004613"/>
    </source>
</evidence>
<protein>
    <recommendedName>
        <fullName evidence="7">Peroxidase</fullName>
    </recommendedName>
</protein>
<evidence type="ECO:0000256" key="4">
    <source>
        <dbReference type="PIRSR" id="PIRSR619791-2"/>
    </source>
</evidence>
<dbReference type="InterPro" id="IPR010255">
    <property type="entry name" value="Haem_peroxidase_sf"/>
</dbReference>
<evidence type="ECO:0000256" key="2">
    <source>
        <dbReference type="ARBA" id="ARBA00022525"/>
    </source>
</evidence>
<sequence length="528" mass="58323">MKLILLLGAATADYVRMPVDRRALSPTSNTFTRLFPKLERFAASIDDNTLRSKVIAIGVAGGIMDAGDFGVHPNINNLENPTMSVGYTTFGQFLDHDITFDARSVINANADPLNTLNFRTTAFDLDSVYGSGPVNSPQFYTNSSKYIKFIVPQMKGSAAVSRKGFQRYDVPRTSNLRAIIADPRNDEHITLNQLQLAFLKFHNAVTDIIVADPAYKSILSDPYKVFYYAKQTVIWHYQYIIVHEFLPKTVGQSVVDDILKNGLKYYDPRTNPAFKKNIGNGRYMASLPIEFSSAAYRFGHSQVRPSYTINFGTTSELNMILFDDTIPLSTIDPNDMRGGTIGARRFIDWQTFFTFPPNLQSGVVPTHNMAIDTKISSPLFHLPKSVPAAGNCNGPQIPPGLPCDGVQSLASRNLARQVNYDIPSGQDIAAAMGLTGITVTPLQKYGLDKSSPLWFYCLYEAQTLKSGQQLGPVCGRIVAEVFFGLLYFDQSSYLVKNPSFVPNLKSITPGTFTIPDLLILANVVTPLS</sequence>
<dbReference type="GO" id="GO:0020037">
    <property type="term" value="F:heme binding"/>
    <property type="evidence" value="ECO:0007669"/>
    <property type="project" value="InterPro"/>
</dbReference>
<accession>A0AAD5UIV1</accession>
<dbReference type="SUPFAM" id="SSF48113">
    <property type="entry name" value="Heme-dependent peroxidases"/>
    <property type="match status" value="1"/>
</dbReference>
<dbReference type="Proteomes" id="UP001210925">
    <property type="component" value="Unassembled WGS sequence"/>
</dbReference>
<dbReference type="EMBL" id="JADGKB010000022">
    <property type="protein sequence ID" value="KAJ3258978.1"/>
    <property type="molecule type" value="Genomic_DNA"/>
</dbReference>
<dbReference type="PANTHER" id="PTHR11475:SF4">
    <property type="entry name" value="CHORION PEROXIDASE"/>
    <property type="match status" value="1"/>
</dbReference>
<dbReference type="Gene3D" id="1.10.640.10">
    <property type="entry name" value="Haem peroxidase domain superfamily, animal type"/>
    <property type="match status" value="1"/>
</dbReference>